<name>A0ABP9KMW6_9NOCA</name>
<evidence type="ECO:0000313" key="2">
    <source>
        <dbReference type="Proteomes" id="UP001500603"/>
    </source>
</evidence>
<gene>
    <name evidence="1" type="ORF">GCM10023318_42640</name>
</gene>
<dbReference type="Pfam" id="PF10604">
    <property type="entry name" value="Polyketide_cyc2"/>
    <property type="match status" value="1"/>
</dbReference>
<evidence type="ECO:0000313" key="1">
    <source>
        <dbReference type="EMBL" id="GAA5060777.1"/>
    </source>
</evidence>
<reference evidence="2" key="1">
    <citation type="journal article" date="2019" name="Int. J. Syst. Evol. Microbiol.">
        <title>The Global Catalogue of Microorganisms (GCM) 10K type strain sequencing project: providing services to taxonomists for standard genome sequencing and annotation.</title>
        <authorList>
            <consortium name="The Broad Institute Genomics Platform"/>
            <consortium name="The Broad Institute Genome Sequencing Center for Infectious Disease"/>
            <person name="Wu L."/>
            <person name="Ma J."/>
        </authorList>
    </citation>
    <scope>NUCLEOTIDE SEQUENCE [LARGE SCALE GENOMIC DNA]</scope>
    <source>
        <strain evidence="2">JCM 18298</strain>
    </source>
</reference>
<dbReference type="CDD" id="cd07821">
    <property type="entry name" value="PYR_PYL_RCAR_like"/>
    <property type="match status" value="1"/>
</dbReference>
<proteinExistence type="predicted"/>
<dbReference type="InterPro" id="IPR019587">
    <property type="entry name" value="Polyketide_cyclase/dehydratase"/>
</dbReference>
<dbReference type="InterPro" id="IPR023393">
    <property type="entry name" value="START-like_dom_sf"/>
</dbReference>
<comment type="caution">
    <text evidence="1">The sequence shown here is derived from an EMBL/GenBank/DDBJ whole genome shotgun (WGS) entry which is preliminary data.</text>
</comment>
<organism evidence="1 2">
    <name type="scientific">Nocardia callitridis</name>
    <dbReference type="NCBI Taxonomy" id="648753"/>
    <lineage>
        <taxon>Bacteria</taxon>
        <taxon>Bacillati</taxon>
        <taxon>Actinomycetota</taxon>
        <taxon>Actinomycetes</taxon>
        <taxon>Mycobacteriales</taxon>
        <taxon>Nocardiaceae</taxon>
        <taxon>Nocardia</taxon>
    </lineage>
</organism>
<dbReference type="PANTHER" id="PTHR39332:SF7">
    <property type="entry name" value="SRPBCC FAMILY PROTEIN"/>
    <property type="match status" value="1"/>
</dbReference>
<protein>
    <recommendedName>
        <fullName evidence="3">SRPBCC family protein</fullName>
    </recommendedName>
</protein>
<sequence length="136" mass="14873">MAKVHVEREFPQSAATVWAWVGDTATVANWIPAIGESHMVEDIRHVTFTDGNPARERIVEHDDAKRRYTYEYLDGPLPLRVYRSTIGVADTAHGSKVVWSAEFSAESEADEPGLGTAIDGIYSDALTELATKLAGA</sequence>
<keyword evidence="2" id="KW-1185">Reference proteome</keyword>
<dbReference type="EMBL" id="BAABJM010000004">
    <property type="protein sequence ID" value="GAA5060777.1"/>
    <property type="molecule type" value="Genomic_DNA"/>
</dbReference>
<dbReference type="Gene3D" id="3.30.530.20">
    <property type="match status" value="1"/>
</dbReference>
<dbReference type="SUPFAM" id="SSF55961">
    <property type="entry name" value="Bet v1-like"/>
    <property type="match status" value="1"/>
</dbReference>
<dbReference type="Proteomes" id="UP001500603">
    <property type="component" value="Unassembled WGS sequence"/>
</dbReference>
<dbReference type="RefSeq" id="WP_345497335.1">
    <property type="nucleotide sequence ID" value="NZ_BAABJM010000004.1"/>
</dbReference>
<dbReference type="PANTHER" id="PTHR39332">
    <property type="entry name" value="BLL4707 PROTEIN"/>
    <property type="match status" value="1"/>
</dbReference>
<evidence type="ECO:0008006" key="3">
    <source>
        <dbReference type="Google" id="ProtNLM"/>
    </source>
</evidence>
<accession>A0ABP9KMW6</accession>